<accession>A0ABD0U8R7</accession>
<dbReference type="Proteomes" id="UP001552299">
    <property type="component" value="Unassembled WGS sequence"/>
</dbReference>
<keyword evidence="3" id="KW-1185">Reference proteome</keyword>
<keyword evidence="1" id="KW-0732">Signal</keyword>
<comment type="caution">
    <text evidence="2">The sequence shown here is derived from an EMBL/GenBank/DDBJ whole genome shotgun (WGS) entry which is preliminary data.</text>
</comment>
<protein>
    <recommendedName>
        <fullName evidence="4">Secreted protein</fullName>
    </recommendedName>
</protein>
<evidence type="ECO:0000256" key="1">
    <source>
        <dbReference type="SAM" id="SignalP"/>
    </source>
</evidence>
<dbReference type="AlphaFoldDB" id="A0ABD0U8R7"/>
<gene>
    <name evidence="2" type="ORF">M5K25_023429</name>
</gene>
<organism evidence="2 3">
    <name type="scientific">Dendrobium thyrsiflorum</name>
    <name type="common">Pinecone-like raceme dendrobium</name>
    <name type="synonym">Orchid</name>
    <dbReference type="NCBI Taxonomy" id="117978"/>
    <lineage>
        <taxon>Eukaryota</taxon>
        <taxon>Viridiplantae</taxon>
        <taxon>Streptophyta</taxon>
        <taxon>Embryophyta</taxon>
        <taxon>Tracheophyta</taxon>
        <taxon>Spermatophyta</taxon>
        <taxon>Magnoliopsida</taxon>
        <taxon>Liliopsida</taxon>
        <taxon>Asparagales</taxon>
        <taxon>Orchidaceae</taxon>
        <taxon>Epidendroideae</taxon>
        <taxon>Malaxideae</taxon>
        <taxon>Dendrobiinae</taxon>
        <taxon>Dendrobium</taxon>
    </lineage>
</organism>
<evidence type="ECO:0000313" key="3">
    <source>
        <dbReference type="Proteomes" id="UP001552299"/>
    </source>
</evidence>
<dbReference type="EMBL" id="JANQDX010000017">
    <property type="protein sequence ID" value="KAL0908915.1"/>
    <property type="molecule type" value="Genomic_DNA"/>
</dbReference>
<sequence>MLSVAFPCWFPVPCASRGWLPSHLLCCLFVAVLFRGKSLCTCAEPWLCSVFCDAFSESLRASPPLRLVS</sequence>
<evidence type="ECO:0000313" key="2">
    <source>
        <dbReference type="EMBL" id="KAL0908915.1"/>
    </source>
</evidence>
<proteinExistence type="predicted"/>
<reference evidence="2 3" key="1">
    <citation type="journal article" date="2024" name="Plant Biotechnol. J.">
        <title>Dendrobium thyrsiflorum genome and its molecular insights into genes involved in important horticultural traits.</title>
        <authorList>
            <person name="Chen B."/>
            <person name="Wang J.Y."/>
            <person name="Zheng P.J."/>
            <person name="Li K.L."/>
            <person name="Liang Y.M."/>
            <person name="Chen X.F."/>
            <person name="Zhang C."/>
            <person name="Zhao X."/>
            <person name="He X."/>
            <person name="Zhang G.Q."/>
            <person name="Liu Z.J."/>
            <person name="Xu Q."/>
        </authorList>
    </citation>
    <scope>NUCLEOTIDE SEQUENCE [LARGE SCALE GENOMIC DNA]</scope>
    <source>
        <strain evidence="2">GZMU011</strain>
    </source>
</reference>
<name>A0ABD0U8R7_DENTH</name>
<evidence type="ECO:0008006" key="4">
    <source>
        <dbReference type="Google" id="ProtNLM"/>
    </source>
</evidence>
<feature type="signal peptide" evidence="1">
    <location>
        <begin position="1"/>
        <end position="40"/>
    </location>
</feature>
<feature type="chain" id="PRO_5044860005" description="Secreted protein" evidence="1">
    <location>
        <begin position="41"/>
        <end position="69"/>
    </location>
</feature>